<evidence type="ECO:0000313" key="2">
    <source>
        <dbReference type="EMBL" id="MFC4737295.1"/>
    </source>
</evidence>
<feature type="transmembrane region" description="Helical" evidence="1">
    <location>
        <begin position="44"/>
        <end position="63"/>
    </location>
</feature>
<name>A0ABV9NZ06_9BACI</name>
<accession>A0ABV9NZ06</accession>
<feature type="transmembrane region" description="Helical" evidence="1">
    <location>
        <begin position="6"/>
        <end position="23"/>
    </location>
</feature>
<keyword evidence="1" id="KW-0812">Transmembrane</keyword>
<evidence type="ECO:0008006" key="4">
    <source>
        <dbReference type="Google" id="ProtNLM"/>
    </source>
</evidence>
<dbReference type="Proteomes" id="UP001595896">
    <property type="component" value="Unassembled WGS sequence"/>
</dbReference>
<keyword evidence="1" id="KW-1133">Transmembrane helix</keyword>
<gene>
    <name evidence="2" type="ORF">ACFO4L_11905</name>
</gene>
<keyword evidence="1" id="KW-0472">Membrane</keyword>
<evidence type="ECO:0000313" key="3">
    <source>
        <dbReference type="Proteomes" id="UP001595896"/>
    </source>
</evidence>
<dbReference type="RefSeq" id="WP_377909897.1">
    <property type="nucleotide sequence ID" value="NZ_JBHSGK010000013.1"/>
</dbReference>
<keyword evidence="3" id="KW-1185">Reference proteome</keyword>
<reference evidence="3" key="1">
    <citation type="journal article" date="2019" name="Int. J. Syst. Evol. Microbiol.">
        <title>The Global Catalogue of Microorganisms (GCM) 10K type strain sequencing project: providing services to taxonomists for standard genome sequencing and annotation.</title>
        <authorList>
            <consortium name="The Broad Institute Genomics Platform"/>
            <consortium name="The Broad Institute Genome Sequencing Center for Infectious Disease"/>
            <person name="Wu L."/>
            <person name="Ma J."/>
        </authorList>
    </citation>
    <scope>NUCLEOTIDE SEQUENCE [LARGE SCALE GENOMIC DNA]</scope>
    <source>
        <strain evidence="3">JCM 12165</strain>
    </source>
</reference>
<evidence type="ECO:0000256" key="1">
    <source>
        <dbReference type="SAM" id="Phobius"/>
    </source>
</evidence>
<protein>
    <recommendedName>
        <fullName evidence="4">DUF4190 domain-containing protein</fullName>
    </recommendedName>
</protein>
<comment type="caution">
    <text evidence="2">The sequence shown here is derived from an EMBL/GenBank/DDBJ whole genome shotgun (WGS) entry which is preliminary data.</text>
</comment>
<sequence length="64" mass="6650">MGMFGAVVGILGLLVLGILIAALRLLVKQEEAAVSAEGKERTKLVIGAAFAFLALVGLAGLLWW</sequence>
<proteinExistence type="predicted"/>
<dbReference type="EMBL" id="JBHSGK010000013">
    <property type="protein sequence ID" value="MFC4737295.1"/>
    <property type="molecule type" value="Genomic_DNA"/>
</dbReference>
<organism evidence="2 3">
    <name type="scientific">Bacillus daqingensis</name>
    <dbReference type="NCBI Taxonomy" id="872396"/>
    <lineage>
        <taxon>Bacteria</taxon>
        <taxon>Bacillati</taxon>
        <taxon>Bacillota</taxon>
        <taxon>Bacilli</taxon>
        <taxon>Bacillales</taxon>
        <taxon>Bacillaceae</taxon>
        <taxon>Bacillus</taxon>
    </lineage>
</organism>